<dbReference type="EMBL" id="CP001618">
    <property type="protein sequence ID" value="ACQ80731.1"/>
    <property type="molecule type" value="Genomic_DNA"/>
</dbReference>
<dbReference type="PANTHER" id="PTHR43798">
    <property type="entry name" value="MONOACYLGLYCEROL LIPASE"/>
    <property type="match status" value="1"/>
</dbReference>
<accession>C5BWR5</accession>
<proteinExistence type="predicted"/>
<dbReference type="AlphaFoldDB" id="C5BWR5"/>
<dbReference type="InterPro" id="IPR000073">
    <property type="entry name" value="AB_hydrolase_1"/>
</dbReference>
<gene>
    <name evidence="3" type="ordered locus">Bcav_2481</name>
</gene>
<dbReference type="RefSeq" id="WP_015882971.1">
    <property type="nucleotide sequence ID" value="NC_012669.1"/>
</dbReference>
<dbReference type="HOGENOM" id="CLU_020336_44_0_11"/>
<dbReference type="InterPro" id="IPR029058">
    <property type="entry name" value="AB_hydrolase_fold"/>
</dbReference>
<keyword evidence="4" id="KW-1185">Reference proteome</keyword>
<dbReference type="GO" id="GO:0016787">
    <property type="term" value="F:hydrolase activity"/>
    <property type="evidence" value="ECO:0007669"/>
    <property type="project" value="UniProtKB-KW"/>
</dbReference>
<evidence type="ECO:0000259" key="2">
    <source>
        <dbReference type="Pfam" id="PF12697"/>
    </source>
</evidence>
<sequence>MYVAEHRSGTGETVVLLHGGNVAGWTWADQVAHLRTHTLVPDLPGFGASSGEEWHSLADTAAQIADVIESRAAGGRAHVVGMSLGAVVGLHLLAQRPDVVRSALLTGAPGGGVGHVTRAAARVQVALWNRRWFWEAMARAFRLPDAEARRMFVDGGMDIRQETAKRMMAELFAGALPQGLDAADVPVLLLAGAREPREIARSNVAVARVLPRAEVRTVPRMHHAWSAEDPELFNRVMQTWLDGARVDPALTAA</sequence>
<evidence type="ECO:0000313" key="3">
    <source>
        <dbReference type="EMBL" id="ACQ80731.1"/>
    </source>
</evidence>
<dbReference type="InterPro" id="IPR050266">
    <property type="entry name" value="AB_hydrolase_sf"/>
</dbReference>
<reference evidence="3 4" key="1">
    <citation type="journal article" date="2009" name="Stand. Genomic Sci.">
        <title>Complete genome sequence of Beutenbergia cavernae type strain (HKI 0122).</title>
        <authorList>
            <person name="Land M."/>
            <person name="Pukall R."/>
            <person name="Abt B."/>
            <person name="Goker M."/>
            <person name="Rohde M."/>
            <person name="Glavina Del Rio T."/>
            <person name="Tice H."/>
            <person name="Copeland A."/>
            <person name="Cheng J.F."/>
            <person name="Lucas S."/>
            <person name="Chen F."/>
            <person name="Nolan M."/>
            <person name="Bruce D."/>
            <person name="Goodwin L."/>
            <person name="Pitluck S."/>
            <person name="Ivanova N."/>
            <person name="Mavromatis K."/>
            <person name="Ovchinnikova G."/>
            <person name="Pati A."/>
            <person name="Chen A."/>
            <person name="Palaniappan K."/>
            <person name="Hauser L."/>
            <person name="Chang Y.J."/>
            <person name="Jefferies C.C."/>
            <person name="Saunders E."/>
            <person name="Brettin T."/>
            <person name="Detter J.C."/>
            <person name="Han C."/>
            <person name="Chain P."/>
            <person name="Bristow J."/>
            <person name="Eisen J.A."/>
            <person name="Markowitz V."/>
            <person name="Hugenholtz P."/>
            <person name="Kyrpides N.C."/>
            <person name="Klenk H.P."/>
            <person name="Lapidus A."/>
        </authorList>
    </citation>
    <scope>NUCLEOTIDE SEQUENCE [LARGE SCALE GENOMIC DNA]</scope>
    <source>
        <strain evidence="4">ATCC BAA-8 / DSM 12333 / NBRC 16432</strain>
    </source>
</reference>
<dbReference type="Pfam" id="PF12697">
    <property type="entry name" value="Abhydrolase_6"/>
    <property type="match status" value="1"/>
</dbReference>
<dbReference type="SUPFAM" id="SSF53474">
    <property type="entry name" value="alpha/beta-Hydrolases"/>
    <property type="match status" value="1"/>
</dbReference>
<name>C5BWR5_BEUC1</name>
<keyword evidence="1 3" id="KW-0378">Hydrolase</keyword>
<dbReference type="GO" id="GO:0016020">
    <property type="term" value="C:membrane"/>
    <property type="evidence" value="ECO:0007669"/>
    <property type="project" value="TreeGrafter"/>
</dbReference>
<evidence type="ECO:0000313" key="4">
    <source>
        <dbReference type="Proteomes" id="UP000007962"/>
    </source>
</evidence>
<evidence type="ECO:0000256" key="1">
    <source>
        <dbReference type="ARBA" id="ARBA00022801"/>
    </source>
</evidence>
<dbReference type="Proteomes" id="UP000007962">
    <property type="component" value="Chromosome"/>
</dbReference>
<protein>
    <submittedName>
        <fullName evidence="3">Alpha/beta hydrolase fold protein</fullName>
    </submittedName>
</protein>
<dbReference type="OrthoDB" id="3519228at2"/>
<dbReference type="eggNOG" id="COG2267">
    <property type="taxonomic scope" value="Bacteria"/>
</dbReference>
<dbReference type="KEGG" id="bcv:Bcav_2481"/>
<dbReference type="PANTHER" id="PTHR43798:SF31">
    <property type="entry name" value="AB HYDROLASE SUPERFAMILY PROTEIN YCLE"/>
    <property type="match status" value="1"/>
</dbReference>
<dbReference type="Gene3D" id="3.40.50.1820">
    <property type="entry name" value="alpha/beta hydrolase"/>
    <property type="match status" value="1"/>
</dbReference>
<dbReference type="STRING" id="471853.Bcav_2481"/>
<feature type="domain" description="AB hydrolase-1" evidence="2">
    <location>
        <begin position="14"/>
        <end position="235"/>
    </location>
</feature>
<organism evidence="3 4">
    <name type="scientific">Beutenbergia cavernae (strain ATCC BAA-8 / DSM 12333 / CCUG 43141 / JCM 11478 / NBRC 16432 / NCIMB 13614 / HKI 0122)</name>
    <dbReference type="NCBI Taxonomy" id="471853"/>
    <lineage>
        <taxon>Bacteria</taxon>
        <taxon>Bacillati</taxon>
        <taxon>Actinomycetota</taxon>
        <taxon>Actinomycetes</taxon>
        <taxon>Micrococcales</taxon>
        <taxon>Beutenbergiaceae</taxon>
        <taxon>Beutenbergia</taxon>
    </lineage>
</organism>